<feature type="transmembrane region" description="Helical" evidence="8">
    <location>
        <begin position="100"/>
        <end position="119"/>
    </location>
</feature>
<dbReference type="PROSITE" id="PS00211">
    <property type="entry name" value="ABC_TRANSPORTER_1"/>
    <property type="match status" value="1"/>
</dbReference>
<evidence type="ECO:0000256" key="6">
    <source>
        <dbReference type="ARBA" id="ARBA00022989"/>
    </source>
</evidence>
<evidence type="ECO:0000259" key="10">
    <source>
        <dbReference type="PROSITE" id="PS50928"/>
    </source>
</evidence>
<dbReference type="SMART" id="SM00382">
    <property type="entry name" value="AAA"/>
    <property type="match status" value="1"/>
</dbReference>
<evidence type="ECO:0000256" key="1">
    <source>
        <dbReference type="ARBA" id="ARBA00004141"/>
    </source>
</evidence>
<feature type="domain" description="ABC transmembrane type-1" evidence="10">
    <location>
        <begin position="58"/>
        <end position="242"/>
    </location>
</feature>
<dbReference type="AlphaFoldDB" id="A0A4S2EY68"/>
<evidence type="ECO:0000256" key="8">
    <source>
        <dbReference type="RuleBase" id="RU363032"/>
    </source>
</evidence>
<accession>A0A4S2EY68</accession>
<dbReference type="OrthoDB" id="9804353at2"/>
<dbReference type="InterPro" id="IPR003593">
    <property type="entry name" value="AAA+_ATPase"/>
</dbReference>
<dbReference type="InterPro" id="IPR017871">
    <property type="entry name" value="ABC_transporter-like_CS"/>
</dbReference>
<dbReference type="GO" id="GO:0055085">
    <property type="term" value="P:transmembrane transport"/>
    <property type="evidence" value="ECO:0007669"/>
    <property type="project" value="InterPro"/>
</dbReference>
<dbReference type="InterPro" id="IPR035906">
    <property type="entry name" value="MetI-like_sf"/>
</dbReference>
<keyword evidence="2 8" id="KW-0813">Transport</keyword>
<gene>
    <name evidence="11" type="ORF">E5334_08520</name>
</gene>
<protein>
    <submittedName>
        <fullName evidence="11">ATP-binding cassette domain-containing protein</fullName>
    </submittedName>
</protein>
<evidence type="ECO:0000313" key="12">
    <source>
        <dbReference type="Proteomes" id="UP000310263"/>
    </source>
</evidence>
<evidence type="ECO:0000313" key="11">
    <source>
        <dbReference type="EMBL" id="TGY61439.1"/>
    </source>
</evidence>
<dbReference type="PROSITE" id="PS50928">
    <property type="entry name" value="ABC_TM1"/>
    <property type="match status" value="1"/>
</dbReference>
<reference evidence="11 12" key="1">
    <citation type="submission" date="2019-04" db="EMBL/GenBank/DDBJ databases">
        <title>Microbes associate with the intestines of laboratory mice.</title>
        <authorList>
            <person name="Navarre W."/>
            <person name="Wong E."/>
            <person name="Huang K."/>
            <person name="Tropini C."/>
            <person name="Ng K."/>
            <person name="Yu B."/>
        </authorList>
    </citation>
    <scope>NUCLEOTIDE SEQUENCE [LARGE SCALE GENOMIC DNA]</scope>
    <source>
        <strain evidence="11 12">NM07_P-09</strain>
    </source>
</reference>
<feature type="domain" description="ABC transporter" evidence="9">
    <location>
        <begin position="290"/>
        <end position="475"/>
    </location>
</feature>
<feature type="transmembrane region" description="Helical" evidence="8">
    <location>
        <begin position="125"/>
        <end position="146"/>
    </location>
</feature>
<dbReference type="InterPro" id="IPR050153">
    <property type="entry name" value="Metal_Ion_Import_ABC"/>
</dbReference>
<dbReference type="Gene3D" id="1.10.3720.10">
    <property type="entry name" value="MetI-like"/>
    <property type="match status" value="1"/>
</dbReference>
<dbReference type="Gene3D" id="3.40.50.300">
    <property type="entry name" value="P-loop containing nucleotide triphosphate hydrolases"/>
    <property type="match status" value="1"/>
</dbReference>
<keyword evidence="3 8" id="KW-0812">Transmembrane</keyword>
<keyword evidence="4" id="KW-0547">Nucleotide-binding</keyword>
<feature type="transmembrane region" description="Helical" evidence="8">
    <location>
        <begin position="66"/>
        <end position="88"/>
    </location>
</feature>
<dbReference type="GO" id="GO:0005886">
    <property type="term" value="C:plasma membrane"/>
    <property type="evidence" value="ECO:0007669"/>
    <property type="project" value="UniProtKB-SubCell"/>
</dbReference>
<evidence type="ECO:0000256" key="7">
    <source>
        <dbReference type="ARBA" id="ARBA00023136"/>
    </source>
</evidence>
<comment type="caution">
    <text evidence="11">The sequence shown here is derived from an EMBL/GenBank/DDBJ whole genome shotgun (WGS) entry which is preliminary data.</text>
</comment>
<dbReference type="SUPFAM" id="SSF52540">
    <property type="entry name" value="P-loop containing nucleoside triphosphate hydrolases"/>
    <property type="match status" value="1"/>
</dbReference>
<evidence type="ECO:0000256" key="2">
    <source>
        <dbReference type="ARBA" id="ARBA00022448"/>
    </source>
</evidence>
<keyword evidence="7 8" id="KW-0472">Membrane</keyword>
<dbReference type="PANTHER" id="PTHR42734">
    <property type="entry name" value="METAL TRANSPORT SYSTEM ATP-BINDING PROTEIN TM_0124-RELATED"/>
    <property type="match status" value="1"/>
</dbReference>
<dbReference type="RefSeq" id="WP_136013161.1">
    <property type="nucleotide sequence ID" value="NZ_SRYE01000005.1"/>
</dbReference>
<name>A0A4S2EY68_9ACTN</name>
<dbReference type="EMBL" id="SRYE01000005">
    <property type="protein sequence ID" value="TGY61439.1"/>
    <property type="molecule type" value="Genomic_DNA"/>
</dbReference>
<dbReference type="GO" id="GO:0005524">
    <property type="term" value="F:ATP binding"/>
    <property type="evidence" value="ECO:0007669"/>
    <property type="project" value="UniProtKB-KW"/>
</dbReference>
<dbReference type="Pfam" id="PF00005">
    <property type="entry name" value="ABC_tran"/>
    <property type="match status" value="1"/>
</dbReference>
<dbReference type="InterPro" id="IPR000515">
    <property type="entry name" value="MetI-like"/>
</dbReference>
<evidence type="ECO:0000256" key="3">
    <source>
        <dbReference type="ARBA" id="ARBA00022692"/>
    </source>
</evidence>
<sequence>MASPAASRQHSTSRRVLAVLFWLAAWQAAAWIVNRPLLLAGPLETLAALGQLVVTPGYWASVGLSALHIALGFFVGLLLGLGLAVPAARHPVLGSFLEPPLLALKAVPVACLVVILLLWVGSAGVGVACTFIVVLPAYYFSALGALQSRNKTLEDALSVQGLRGSRKALALLWPQMIGYLSATSKVCVGMAWKAGVAAELIALSGITLGAQVYQAKLLLETSQLMAWTVTIVACAYLSERLFLALLDASAQASFAWVLASDARAAAGQQIPGASGSWAAEKPLPSTAASLAVSHLQVTYGGAPLAEDLSFEVTPGQILCVRGVSGAGKTTLLKTLLGLVRPGAGSLKVPDQMGYMGQEPALIESRSAIDNVRLVVRCSAQMAREALAEVGLEAVATRPVAQLSGGQRRRVELVRALLAPGAAVILDEPFYGLDEQARQLAYGFILAHQDMRPLVVVVHDGADVQALGASVLEVGV</sequence>
<comment type="subcellular location">
    <subcellularLocation>
        <location evidence="8">Cell membrane</location>
        <topology evidence="8">Multi-pass membrane protein</topology>
    </subcellularLocation>
    <subcellularLocation>
        <location evidence="1">Membrane</location>
        <topology evidence="1">Multi-pass membrane protein</topology>
    </subcellularLocation>
</comment>
<dbReference type="InterPro" id="IPR027417">
    <property type="entry name" value="P-loop_NTPase"/>
</dbReference>
<keyword evidence="5 11" id="KW-0067">ATP-binding</keyword>
<dbReference type="Pfam" id="PF00528">
    <property type="entry name" value="BPD_transp_1"/>
    <property type="match status" value="1"/>
</dbReference>
<dbReference type="PROSITE" id="PS50893">
    <property type="entry name" value="ABC_TRANSPORTER_2"/>
    <property type="match status" value="1"/>
</dbReference>
<keyword evidence="12" id="KW-1185">Reference proteome</keyword>
<evidence type="ECO:0000256" key="5">
    <source>
        <dbReference type="ARBA" id="ARBA00022840"/>
    </source>
</evidence>
<evidence type="ECO:0000256" key="4">
    <source>
        <dbReference type="ARBA" id="ARBA00022741"/>
    </source>
</evidence>
<dbReference type="SUPFAM" id="SSF161098">
    <property type="entry name" value="MetI-like"/>
    <property type="match status" value="1"/>
</dbReference>
<proteinExistence type="inferred from homology"/>
<dbReference type="InterPro" id="IPR003439">
    <property type="entry name" value="ABC_transporter-like_ATP-bd"/>
</dbReference>
<evidence type="ECO:0000259" key="9">
    <source>
        <dbReference type="PROSITE" id="PS50893"/>
    </source>
</evidence>
<comment type="similarity">
    <text evidence="8">Belongs to the binding-protein-dependent transport system permease family.</text>
</comment>
<organism evidence="11 12">
    <name type="scientific">Muricaecibacterium torontonense</name>
    <dbReference type="NCBI Taxonomy" id="3032871"/>
    <lineage>
        <taxon>Bacteria</taxon>
        <taxon>Bacillati</taxon>
        <taxon>Actinomycetota</taxon>
        <taxon>Coriobacteriia</taxon>
        <taxon>Coriobacteriales</taxon>
        <taxon>Atopobiaceae</taxon>
        <taxon>Muricaecibacterium</taxon>
    </lineage>
</organism>
<dbReference type="GO" id="GO:0016887">
    <property type="term" value="F:ATP hydrolysis activity"/>
    <property type="evidence" value="ECO:0007669"/>
    <property type="project" value="InterPro"/>
</dbReference>
<dbReference type="Proteomes" id="UP000310263">
    <property type="component" value="Unassembled WGS sequence"/>
</dbReference>
<keyword evidence="6 8" id="KW-1133">Transmembrane helix</keyword>